<evidence type="ECO:0000259" key="1">
    <source>
        <dbReference type="Pfam" id="PF08241"/>
    </source>
</evidence>
<dbReference type="CDD" id="cd02440">
    <property type="entry name" value="AdoMet_MTases"/>
    <property type="match status" value="1"/>
</dbReference>
<evidence type="ECO:0000313" key="2">
    <source>
        <dbReference type="EMBL" id="MDI9241645.1"/>
    </source>
</evidence>
<dbReference type="GO" id="GO:0008757">
    <property type="term" value="F:S-adenosylmethionine-dependent methyltransferase activity"/>
    <property type="evidence" value="ECO:0007669"/>
    <property type="project" value="InterPro"/>
</dbReference>
<gene>
    <name evidence="2" type="ORF">QJ036_04015</name>
</gene>
<keyword evidence="3" id="KW-1185">Reference proteome</keyword>
<sequence>MATQKEINERWSERAENYSDIINQELKSFRPDRWREKILKNAPAGGQLKILDAGCGPGFFSILLSAEGHEVVGVDGAEAMLSEAIEKAECFGVKPVFLNMDCHHLDFPDNTFDLVVSRNVTHTLREHKTVYGEWLRVLKPGGVLLIFDANWHLVKVDEALREDSMRRYRECVERYGDAFDKKTKNKKERRKQDMEGSHVLGDKRRPDWDMGLLEGLGYWNISAERSIIEEMWDEKEILLYGNTPMFMIRAEKPKSIRGMGIEGR</sequence>
<accession>A0AAP4EZ92</accession>
<comment type="caution">
    <text evidence="2">The sequence shown here is derived from an EMBL/GenBank/DDBJ whole genome shotgun (WGS) entry which is preliminary data.</text>
</comment>
<dbReference type="InterPro" id="IPR013216">
    <property type="entry name" value="Methyltransf_11"/>
</dbReference>
<dbReference type="AlphaFoldDB" id="A0AAP4EZ92"/>
<dbReference type="GO" id="GO:0032259">
    <property type="term" value="P:methylation"/>
    <property type="evidence" value="ECO:0007669"/>
    <property type="project" value="UniProtKB-KW"/>
</dbReference>
<dbReference type="PANTHER" id="PTHR43591">
    <property type="entry name" value="METHYLTRANSFERASE"/>
    <property type="match status" value="1"/>
</dbReference>
<name>A0AAP4EZ92_9FIRM</name>
<reference evidence="2 3" key="1">
    <citation type="submission" date="2023-05" db="EMBL/GenBank/DDBJ databases">
        <title>[ruminococcus] sp. nov., isolated from a pig farm feces dump.</title>
        <authorList>
            <person name="Chang Y.-H."/>
        </authorList>
    </citation>
    <scope>NUCLEOTIDE SEQUENCE [LARGE SCALE GENOMIC DNA]</scope>
    <source>
        <strain evidence="2 3">YH-rum2234</strain>
    </source>
</reference>
<dbReference type="PANTHER" id="PTHR43591:SF24">
    <property type="entry name" value="2-METHOXY-6-POLYPRENYL-1,4-BENZOQUINOL METHYLASE, MITOCHONDRIAL"/>
    <property type="match status" value="1"/>
</dbReference>
<dbReference type="EMBL" id="JASGBQ010000004">
    <property type="protein sequence ID" value="MDI9241645.1"/>
    <property type="molecule type" value="Genomic_DNA"/>
</dbReference>
<dbReference type="Proteomes" id="UP001300383">
    <property type="component" value="Unassembled WGS sequence"/>
</dbReference>
<keyword evidence="2" id="KW-0489">Methyltransferase</keyword>
<proteinExistence type="predicted"/>
<dbReference type="EC" id="2.1.1.-" evidence="2"/>
<feature type="domain" description="Methyltransferase type 11" evidence="1">
    <location>
        <begin position="51"/>
        <end position="146"/>
    </location>
</feature>
<dbReference type="Pfam" id="PF08241">
    <property type="entry name" value="Methyltransf_11"/>
    <property type="match status" value="1"/>
</dbReference>
<dbReference type="Gene3D" id="3.40.50.150">
    <property type="entry name" value="Vaccinia Virus protein VP39"/>
    <property type="match status" value="1"/>
</dbReference>
<dbReference type="SUPFAM" id="SSF53335">
    <property type="entry name" value="S-adenosyl-L-methionine-dependent methyltransferases"/>
    <property type="match status" value="1"/>
</dbReference>
<dbReference type="RefSeq" id="WP_283230157.1">
    <property type="nucleotide sequence ID" value="NZ_JASGBQ010000004.1"/>
</dbReference>
<protein>
    <submittedName>
        <fullName evidence="2">Class I SAM-dependent methyltransferase</fullName>
        <ecNumber evidence="2">2.1.1.-</ecNumber>
    </submittedName>
</protein>
<evidence type="ECO:0000313" key="3">
    <source>
        <dbReference type="Proteomes" id="UP001300383"/>
    </source>
</evidence>
<keyword evidence="2" id="KW-0808">Transferase</keyword>
<organism evidence="2 3">
    <name type="scientific">Fusibacillus kribbianus</name>
    <dbReference type="NCBI Taxonomy" id="3044208"/>
    <lineage>
        <taxon>Bacteria</taxon>
        <taxon>Bacillati</taxon>
        <taxon>Bacillota</taxon>
        <taxon>Clostridia</taxon>
        <taxon>Lachnospirales</taxon>
        <taxon>Lachnospiraceae</taxon>
        <taxon>Fusibacillus</taxon>
    </lineage>
</organism>
<dbReference type="InterPro" id="IPR029063">
    <property type="entry name" value="SAM-dependent_MTases_sf"/>
</dbReference>